<dbReference type="GO" id="GO:0005507">
    <property type="term" value="F:copper ion binding"/>
    <property type="evidence" value="ECO:0007669"/>
    <property type="project" value="InterPro"/>
</dbReference>
<comment type="similarity">
    <text evidence="1 7">Belongs to the Cu-Zn superoxide dismutase family.</text>
</comment>
<comment type="cofactor">
    <cofactor evidence="7">
        <name>Cu cation</name>
        <dbReference type="ChEBI" id="CHEBI:23378"/>
    </cofactor>
    <text evidence="7">Binds 1 copper ion per subunit.</text>
</comment>
<dbReference type="GO" id="GO:0004784">
    <property type="term" value="F:superoxide dismutase activity"/>
    <property type="evidence" value="ECO:0007669"/>
    <property type="project" value="UniProtKB-EC"/>
</dbReference>
<evidence type="ECO:0000256" key="2">
    <source>
        <dbReference type="ARBA" id="ARBA00022723"/>
    </source>
</evidence>
<dbReference type="InterPro" id="IPR036291">
    <property type="entry name" value="NAD(P)-bd_dom_sf"/>
</dbReference>
<proteinExistence type="inferred from homology"/>
<evidence type="ECO:0000313" key="10">
    <source>
        <dbReference type="Proteomes" id="UP000620124"/>
    </source>
</evidence>
<evidence type="ECO:0000256" key="7">
    <source>
        <dbReference type="RuleBase" id="RU000393"/>
    </source>
</evidence>
<sequence>MAPLNILSVGGSRNIGYLSAIRLLEQGSTVTFLLRSPSTFDGDATIQKYVKSGHARLVKGDATIEADTQRAWDQAGIVDAVVFTVGAYPSFSITKGLVQMPHDLCTQCILNVLCTMPTYANAPQPKLVVLSSTGLGPAAHKALPLALKPLYSMIISIPHRDKIGMERAIAHCAGWSWDHKTDGKVPADILREGWTERKGLPARGNLRHALVIRAGLLTDGDCVADKVAGTRKKSYRVSEKELGGYTISRKDVAHLIVDALTRRWNEFDNKRAVAVLKGDSQATGTVTFEQQKSGVVTVKGELRNLSPSASRGFHIHQSGDLTDGCLSAGPHFNPFSKNHGAPSDTERHVGDLGNIKTDEAGTASFEFEDSLISLNGPLSIVGRAVVLHAGTDDLGRGNNPESLKTGNAGARAACGVIGLV</sequence>
<dbReference type="PROSITE" id="PS00332">
    <property type="entry name" value="SOD_CU_ZN_2"/>
    <property type="match status" value="1"/>
</dbReference>
<comment type="cofactor">
    <cofactor evidence="7">
        <name>Zn(2+)</name>
        <dbReference type="ChEBI" id="CHEBI:29105"/>
    </cofactor>
    <text evidence="7">Binds 1 zinc ion per subunit.</text>
</comment>
<dbReference type="InterPro" id="IPR024134">
    <property type="entry name" value="SOD_Cu/Zn_/chaperone"/>
</dbReference>
<dbReference type="SUPFAM" id="SSF51735">
    <property type="entry name" value="NAD(P)-binding Rossmann-fold domains"/>
    <property type="match status" value="1"/>
</dbReference>
<reference evidence="9" key="1">
    <citation type="submission" date="2020-05" db="EMBL/GenBank/DDBJ databases">
        <title>Mycena genomes resolve the evolution of fungal bioluminescence.</title>
        <authorList>
            <person name="Tsai I.J."/>
        </authorList>
    </citation>
    <scope>NUCLEOTIDE SEQUENCE</scope>
    <source>
        <strain evidence="9">CCC161011</strain>
    </source>
</reference>
<dbReference type="OrthoDB" id="2015551at2759"/>
<dbReference type="InterPro" id="IPR036423">
    <property type="entry name" value="SOD-like_Cu/Zn_dom_sf"/>
</dbReference>
<accession>A0A8H6YTZ1</accession>
<comment type="catalytic activity">
    <reaction evidence="7">
        <text>2 superoxide + 2 H(+) = H2O2 + O2</text>
        <dbReference type="Rhea" id="RHEA:20696"/>
        <dbReference type="ChEBI" id="CHEBI:15378"/>
        <dbReference type="ChEBI" id="CHEBI:15379"/>
        <dbReference type="ChEBI" id="CHEBI:16240"/>
        <dbReference type="ChEBI" id="CHEBI:18421"/>
        <dbReference type="EC" id="1.15.1.1"/>
    </reaction>
</comment>
<evidence type="ECO:0000256" key="1">
    <source>
        <dbReference type="ARBA" id="ARBA00010457"/>
    </source>
</evidence>
<comment type="caution">
    <text evidence="9">The sequence shown here is derived from an EMBL/GenBank/DDBJ whole genome shotgun (WGS) entry which is preliminary data.</text>
</comment>
<comment type="function">
    <text evidence="7">Destroys radicals which are normally produced within the cells and which are toxic to biological systems.</text>
</comment>
<protein>
    <recommendedName>
        <fullName evidence="7">Superoxide dismutase [Cu-Zn]</fullName>
        <ecNumber evidence="7">1.15.1.1</ecNumber>
    </recommendedName>
</protein>
<dbReference type="CDD" id="cd00305">
    <property type="entry name" value="Cu-Zn_Superoxide_Dismutase"/>
    <property type="match status" value="1"/>
</dbReference>
<dbReference type="Pfam" id="PF00080">
    <property type="entry name" value="Sod_Cu"/>
    <property type="match status" value="1"/>
</dbReference>
<keyword evidence="10" id="KW-1185">Reference proteome</keyword>
<organism evidence="9 10">
    <name type="scientific">Mycena venus</name>
    <dbReference type="NCBI Taxonomy" id="2733690"/>
    <lineage>
        <taxon>Eukaryota</taxon>
        <taxon>Fungi</taxon>
        <taxon>Dikarya</taxon>
        <taxon>Basidiomycota</taxon>
        <taxon>Agaricomycotina</taxon>
        <taxon>Agaricomycetes</taxon>
        <taxon>Agaricomycetidae</taxon>
        <taxon>Agaricales</taxon>
        <taxon>Marasmiineae</taxon>
        <taxon>Mycenaceae</taxon>
        <taxon>Mycena</taxon>
    </lineage>
</organism>
<dbReference type="Gene3D" id="3.40.50.720">
    <property type="entry name" value="NAD(P)-binding Rossmann-like Domain"/>
    <property type="match status" value="1"/>
</dbReference>
<dbReference type="PRINTS" id="PR00068">
    <property type="entry name" value="CUZNDISMTASE"/>
</dbReference>
<keyword evidence="4" id="KW-0049">Antioxidant</keyword>
<evidence type="ECO:0000256" key="4">
    <source>
        <dbReference type="ARBA" id="ARBA00022862"/>
    </source>
</evidence>
<name>A0A8H6YTZ1_9AGAR</name>
<dbReference type="SUPFAM" id="SSF49329">
    <property type="entry name" value="Cu,Zn superoxide dismutase-like"/>
    <property type="match status" value="1"/>
</dbReference>
<dbReference type="FunFam" id="2.60.40.200:FF:000001">
    <property type="entry name" value="Superoxide dismutase [Cu-Zn]"/>
    <property type="match status" value="1"/>
</dbReference>
<keyword evidence="3 7" id="KW-0862">Zinc</keyword>
<evidence type="ECO:0000313" key="9">
    <source>
        <dbReference type="EMBL" id="KAF7365159.1"/>
    </source>
</evidence>
<dbReference type="PROSITE" id="PS00087">
    <property type="entry name" value="SOD_CU_ZN_1"/>
    <property type="match status" value="1"/>
</dbReference>
<dbReference type="InterPro" id="IPR001424">
    <property type="entry name" value="SOD_Cu_Zn_dom"/>
</dbReference>
<evidence type="ECO:0000256" key="5">
    <source>
        <dbReference type="ARBA" id="ARBA00023002"/>
    </source>
</evidence>
<dbReference type="EC" id="1.15.1.1" evidence="7"/>
<dbReference type="InterPro" id="IPR018152">
    <property type="entry name" value="SOD_Cu/Zn_BS"/>
</dbReference>
<gene>
    <name evidence="9" type="ORF">MVEN_00387400</name>
</gene>
<dbReference type="PANTHER" id="PTHR10003">
    <property type="entry name" value="SUPEROXIDE DISMUTASE CU-ZN -RELATED"/>
    <property type="match status" value="1"/>
</dbReference>
<keyword evidence="2 7" id="KW-0479">Metal-binding</keyword>
<evidence type="ECO:0000256" key="3">
    <source>
        <dbReference type="ARBA" id="ARBA00022833"/>
    </source>
</evidence>
<evidence type="ECO:0000256" key="6">
    <source>
        <dbReference type="ARBA" id="ARBA00023008"/>
    </source>
</evidence>
<dbReference type="EMBL" id="JACAZI010000003">
    <property type="protein sequence ID" value="KAF7365159.1"/>
    <property type="molecule type" value="Genomic_DNA"/>
</dbReference>
<keyword evidence="5 7" id="KW-0560">Oxidoreductase</keyword>
<dbReference type="Proteomes" id="UP000620124">
    <property type="component" value="Unassembled WGS sequence"/>
</dbReference>
<dbReference type="Gene3D" id="2.60.40.200">
    <property type="entry name" value="Superoxide dismutase, copper/zinc binding domain"/>
    <property type="match status" value="1"/>
</dbReference>
<feature type="domain" description="Superoxide dismutase copper/zinc binding" evidence="8">
    <location>
        <begin position="283"/>
        <end position="417"/>
    </location>
</feature>
<evidence type="ECO:0000259" key="8">
    <source>
        <dbReference type="Pfam" id="PF00080"/>
    </source>
</evidence>
<dbReference type="AlphaFoldDB" id="A0A8H6YTZ1"/>
<keyword evidence="6 7" id="KW-0186">Copper</keyword>